<protein>
    <submittedName>
        <fullName evidence="3">Uncharacterized protein</fullName>
    </submittedName>
</protein>
<organism evidence="3 4">
    <name type="scientific">Tetradesmus obliquus</name>
    <name type="common">Green alga</name>
    <name type="synonym">Acutodesmus obliquus</name>
    <dbReference type="NCBI Taxonomy" id="3088"/>
    <lineage>
        <taxon>Eukaryota</taxon>
        <taxon>Viridiplantae</taxon>
        <taxon>Chlorophyta</taxon>
        <taxon>core chlorophytes</taxon>
        <taxon>Chlorophyceae</taxon>
        <taxon>CS clade</taxon>
        <taxon>Sphaeropleales</taxon>
        <taxon>Scenedesmaceae</taxon>
        <taxon>Tetradesmus</taxon>
    </lineage>
</organism>
<evidence type="ECO:0000313" key="3">
    <source>
        <dbReference type="EMBL" id="SZX72625.1"/>
    </source>
</evidence>
<accession>A0A383W4Q7</accession>
<dbReference type="EMBL" id="FNXT01001144">
    <property type="protein sequence ID" value="SZX72625.1"/>
    <property type="molecule type" value="Genomic_DNA"/>
</dbReference>
<evidence type="ECO:0000256" key="2">
    <source>
        <dbReference type="SAM" id="MobiDB-lite"/>
    </source>
</evidence>
<dbReference type="InterPro" id="IPR000225">
    <property type="entry name" value="Armadillo"/>
</dbReference>
<evidence type="ECO:0000256" key="1">
    <source>
        <dbReference type="PROSITE-ProRule" id="PRU00259"/>
    </source>
</evidence>
<evidence type="ECO:0000313" key="4">
    <source>
        <dbReference type="Proteomes" id="UP000256970"/>
    </source>
</evidence>
<dbReference type="InterPro" id="IPR011989">
    <property type="entry name" value="ARM-like"/>
</dbReference>
<reference evidence="3 4" key="1">
    <citation type="submission" date="2016-10" db="EMBL/GenBank/DDBJ databases">
        <authorList>
            <person name="Cai Z."/>
        </authorList>
    </citation>
    <scope>NUCLEOTIDE SEQUENCE [LARGE SCALE GENOMIC DNA]</scope>
</reference>
<dbReference type="AlphaFoldDB" id="A0A383W4Q7"/>
<dbReference type="Gene3D" id="1.25.10.10">
    <property type="entry name" value="Leucine-rich Repeat Variant"/>
    <property type="match status" value="1"/>
</dbReference>
<name>A0A383W4Q7_TETOB</name>
<dbReference type="PROSITE" id="PS50176">
    <property type="entry name" value="ARM_REPEAT"/>
    <property type="match status" value="1"/>
</dbReference>
<feature type="repeat" description="ARM" evidence="1">
    <location>
        <begin position="235"/>
        <end position="276"/>
    </location>
</feature>
<gene>
    <name evidence="3" type="ORF">BQ4739_LOCUS12784</name>
</gene>
<proteinExistence type="predicted"/>
<feature type="region of interest" description="Disordered" evidence="2">
    <location>
        <begin position="58"/>
        <end position="98"/>
    </location>
</feature>
<dbReference type="Proteomes" id="UP000256970">
    <property type="component" value="Unassembled WGS sequence"/>
</dbReference>
<keyword evidence="4" id="KW-1185">Reference proteome</keyword>
<feature type="compositionally biased region" description="Low complexity" evidence="2">
    <location>
        <begin position="58"/>
        <end position="68"/>
    </location>
</feature>
<feature type="compositionally biased region" description="Low complexity" evidence="2">
    <location>
        <begin position="88"/>
        <end position="98"/>
    </location>
</feature>
<dbReference type="SUPFAM" id="SSF48371">
    <property type="entry name" value="ARM repeat"/>
    <property type="match status" value="1"/>
</dbReference>
<dbReference type="InterPro" id="IPR016024">
    <property type="entry name" value="ARM-type_fold"/>
</dbReference>
<sequence length="374" mass="39054">MDQQQLAERPAFSFLHGQLSMVLAGCQQLPCRWQQQEEFQSLLQQALDMLQQPIPAAAQADSDCSADTSNDKCSKQRQPAADQDKCKQQQPQQQKQQPYIALDIHDTETGDYAAAAAAVADELTVLGSPSSSSELLQALGNLAAAVQEEYAEVLESETPVRSAICAAGGLNHLLLLITTADSSSSTATPCNATTSSNSSMEVAIAAGALLLAVTESRGGSHRYCNLWAHHFIETAAVPALVRLLLFHDALAKRAAELLASLARDGNRHTEIAAAGGIAGLLHVLAGNGAGPLAGKAPAAGRPYAVLAAAAAAVEALIEDGPLDVQVAVAEAGGVAILEGICEHLVRQKMARRQRNGPSKQHAACRSALTVEIPA</sequence>